<evidence type="ECO:0000256" key="8">
    <source>
        <dbReference type="ARBA" id="ARBA00023136"/>
    </source>
</evidence>
<dbReference type="NCBIfam" id="TIGR00077">
    <property type="entry name" value="lspA"/>
    <property type="match status" value="1"/>
</dbReference>
<keyword evidence="3 9" id="KW-0645">Protease</keyword>
<comment type="function">
    <text evidence="9">This protein specifically catalyzes the removal of signal peptides from prolipoproteins.</text>
</comment>
<dbReference type="InterPro" id="IPR001872">
    <property type="entry name" value="Peptidase_A8"/>
</dbReference>
<comment type="subcellular location">
    <subcellularLocation>
        <location evidence="9">Cell membrane</location>
        <topology evidence="9">Multi-pass membrane protein</topology>
    </subcellularLocation>
</comment>
<keyword evidence="4 9" id="KW-0812">Transmembrane</keyword>
<feature type="active site" evidence="9">
    <location>
        <position position="118"/>
    </location>
</feature>
<keyword evidence="12" id="KW-1185">Reference proteome</keyword>
<dbReference type="Pfam" id="PF01252">
    <property type="entry name" value="Peptidase_A8"/>
    <property type="match status" value="1"/>
</dbReference>
<dbReference type="PRINTS" id="PR00781">
    <property type="entry name" value="LIPOSIGPTASE"/>
</dbReference>
<evidence type="ECO:0000256" key="4">
    <source>
        <dbReference type="ARBA" id="ARBA00022692"/>
    </source>
</evidence>
<dbReference type="GO" id="GO:0006508">
    <property type="term" value="P:proteolysis"/>
    <property type="evidence" value="ECO:0007669"/>
    <property type="project" value="UniProtKB-KW"/>
</dbReference>
<keyword evidence="7 9" id="KW-1133">Transmembrane helix</keyword>
<evidence type="ECO:0000256" key="6">
    <source>
        <dbReference type="ARBA" id="ARBA00022801"/>
    </source>
</evidence>
<reference evidence="11 12" key="1">
    <citation type="journal article" date="2015" name="Genome Announc.">
        <title>Draft Genome Sequence of Filamentous Marine Cyanobacterium Lyngbya confervoides Strain BDU141951.</title>
        <authorList>
            <person name="Chandrababunaidu M.M."/>
            <person name="Sen D."/>
            <person name="Tripathy S."/>
        </authorList>
    </citation>
    <scope>NUCLEOTIDE SEQUENCE [LARGE SCALE GENOMIC DNA]</scope>
    <source>
        <strain evidence="11 12">BDU141951</strain>
    </source>
</reference>
<feature type="transmembrane region" description="Helical" evidence="9">
    <location>
        <begin position="39"/>
        <end position="58"/>
    </location>
</feature>
<dbReference type="PANTHER" id="PTHR33695">
    <property type="entry name" value="LIPOPROTEIN SIGNAL PEPTIDASE"/>
    <property type="match status" value="1"/>
</dbReference>
<dbReference type="EC" id="3.4.23.36" evidence="9"/>
<dbReference type="GO" id="GO:0004190">
    <property type="term" value="F:aspartic-type endopeptidase activity"/>
    <property type="evidence" value="ECO:0007669"/>
    <property type="project" value="UniProtKB-UniRule"/>
</dbReference>
<evidence type="ECO:0000313" key="12">
    <source>
        <dbReference type="Proteomes" id="UP000031561"/>
    </source>
</evidence>
<feature type="active site" evidence="9">
    <location>
        <position position="134"/>
    </location>
</feature>
<comment type="similarity">
    <text evidence="1 9 10">Belongs to the peptidase A8 family.</text>
</comment>
<evidence type="ECO:0000256" key="5">
    <source>
        <dbReference type="ARBA" id="ARBA00022750"/>
    </source>
</evidence>
<evidence type="ECO:0000313" key="11">
    <source>
        <dbReference type="EMBL" id="MCM1983493.1"/>
    </source>
</evidence>
<name>A0ABD4T472_9CYAN</name>
<dbReference type="AlphaFoldDB" id="A0ABD4T472"/>
<evidence type="ECO:0000256" key="3">
    <source>
        <dbReference type="ARBA" id="ARBA00022670"/>
    </source>
</evidence>
<dbReference type="RefSeq" id="WP_166282259.1">
    <property type="nucleotide sequence ID" value="NZ_JTHE03000062.1"/>
</dbReference>
<feature type="transmembrane region" description="Helical" evidence="9">
    <location>
        <begin position="129"/>
        <end position="150"/>
    </location>
</feature>
<dbReference type="EMBL" id="JTHE03000062">
    <property type="protein sequence ID" value="MCM1983493.1"/>
    <property type="molecule type" value="Genomic_DNA"/>
</dbReference>
<accession>A0ABD4T472</accession>
<organism evidence="11 12">
    <name type="scientific">Lyngbya confervoides BDU141951</name>
    <dbReference type="NCBI Taxonomy" id="1574623"/>
    <lineage>
        <taxon>Bacteria</taxon>
        <taxon>Bacillati</taxon>
        <taxon>Cyanobacteriota</taxon>
        <taxon>Cyanophyceae</taxon>
        <taxon>Oscillatoriophycideae</taxon>
        <taxon>Oscillatoriales</taxon>
        <taxon>Microcoleaceae</taxon>
        <taxon>Lyngbya</taxon>
    </lineage>
</organism>
<proteinExistence type="inferred from homology"/>
<evidence type="ECO:0000256" key="7">
    <source>
        <dbReference type="ARBA" id="ARBA00022989"/>
    </source>
</evidence>
<keyword evidence="8 9" id="KW-0472">Membrane</keyword>
<feature type="transmembrane region" description="Helical" evidence="9">
    <location>
        <begin position="65"/>
        <end position="85"/>
    </location>
</feature>
<dbReference type="Proteomes" id="UP000031561">
    <property type="component" value="Unassembled WGS sequence"/>
</dbReference>
<comment type="catalytic activity">
    <reaction evidence="9">
        <text>Release of signal peptides from bacterial membrane prolipoproteins. Hydrolyzes -Xaa-Yaa-Zaa-|-(S,diacylglyceryl)Cys-, in which Xaa is hydrophobic (preferably Leu), and Yaa (Ala or Ser) and Zaa (Gly or Ala) have small, neutral side chains.</text>
        <dbReference type="EC" id="3.4.23.36"/>
    </reaction>
</comment>
<dbReference type="HAMAP" id="MF_00161">
    <property type="entry name" value="LspA"/>
    <property type="match status" value="1"/>
</dbReference>
<protein>
    <recommendedName>
        <fullName evidence="9">Lipoprotein signal peptidase</fullName>
        <ecNumber evidence="9">3.4.23.36</ecNumber>
    </recommendedName>
    <alternativeName>
        <fullName evidence="9">Prolipoprotein signal peptidase</fullName>
    </alternativeName>
    <alternativeName>
        <fullName evidence="9">Signal peptidase II</fullName>
        <shortName evidence="9">SPase II</shortName>
    </alternativeName>
</protein>
<dbReference type="GO" id="GO:0005886">
    <property type="term" value="C:plasma membrane"/>
    <property type="evidence" value="ECO:0007669"/>
    <property type="project" value="UniProtKB-SubCell"/>
</dbReference>
<evidence type="ECO:0000256" key="2">
    <source>
        <dbReference type="ARBA" id="ARBA00022475"/>
    </source>
</evidence>
<keyword evidence="2 9" id="KW-1003">Cell membrane</keyword>
<evidence type="ECO:0000256" key="1">
    <source>
        <dbReference type="ARBA" id="ARBA00006139"/>
    </source>
</evidence>
<comment type="caution">
    <text evidence="11">The sequence shown here is derived from an EMBL/GenBank/DDBJ whole genome shotgun (WGS) entry which is preliminary data.</text>
</comment>
<comment type="pathway">
    <text evidence="9">Protein modification; lipoprotein biosynthesis (signal peptide cleavage).</text>
</comment>
<evidence type="ECO:0000256" key="10">
    <source>
        <dbReference type="RuleBase" id="RU004181"/>
    </source>
</evidence>
<gene>
    <name evidence="9 11" type="primary">lspA</name>
    <name evidence="11" type="ORF">QQ91_0011760</name>
</gene>
<evidence type="ECO:0000256" key="9">
    <source>
        <dbReference type="HAMAP-Rule" id="MF_00161"/>
    </source>
</evidence>
<keyword evidence="5 9" id="KW-0064">Aspartyl protease</keyword>
<dbReference type="PANTHER" id="PTHR33695:SF1">
    <property type="entry name" value="LIPOPROTEIN SIGNAL PEPTIDASE"/>
    <property type="match status" value="1"/>
</dbReference>
<keyword evidence="6 9" id="KW-0378">Hydrolase</keyword>
<sequence>MIRKNYLFWGATFLGLLLDRVTKLWVVTSFDLTTPPQTLALIPGVFHFTFVINTGAAFSLFQGEIWLRWISLGVSLGLVYTGLFVKNLSPWDQVGLGFLLSGAAGNGLDRFLEGHVVDFLDFRLIQFPVFNIADVFINLGLICLLIGTWITPSKKRNSKRPSPPHPPSDQ</sequence>
<comment type="caution">
    <text evidence="9">Lacks conserved residue(s) required for the propagation of feature annotation.</text>
</comment>